<feature type="transmembrane region" description="Helical" evidence="6">
    <location>
        <begin position="258"/>
        <end position="277"/>
    </location>
</feature>
<evidence type="ECO:0000256" key="3">
    <source>
        <dbReference type="ARBA" id="ARBA00022692"/>
    </source>
</evidence>
<evidence type="ECO:0000256" key="5">
    <source>
        <dbReference type="ARBA" id="ARBA00023136"/>
    </source>
</evidence>
<dbReference type="PANTHER" id="PTHR43141:SF4">
    <property type="entry name" value="CYTOCHROME BD2 SUBUNIT II"/>
    <property type="match status" value="1"/>
</dbReference>
<dbReference type="GeneID" id="71855446"/>
<evidence type="ECO:0000256" key="4">
    <source>
        <dbReference type="ARBA" id="ARBA00022989"/>
    </source>
</evidence>
<protein>
    <submittedName>
        <fullName evidence="7">Cytochrome d ubiquinol oxidase subunit II</fullName>
    </submittedName>
</protein>
<evidence type="ECO:0000256" key="6">
    <source>
        <dbReference type="SAM" id="Phobius"/>
    </source>
</evidence>
<evidence type="ECO:0000256" key="1">
    <source>
        <dbReference type="ARBA" id="ARBA00004651"/>
    </source>
</evidence>
<feature type="transmembrane region" description="Helical" evidence="6">
    <location>
        <begin position="133"/>
        <end position="154"/>
    </location>
</feature>
<comment type="subcellular location">
    <subcellularLocation>
        <location evidence="1">Cell membrane</location>
        <topology evidence="1">Multi-pass membrane protein</topology>
    </subcellularLocation>
</comment>
<dbReference type="Proteomes" id="UP001595821">
    <property type="component" value="Unassembled WGS sequence"/>
</dbReference>
<evidence type="ECO:0000256" key="2">
    <source>
        <dbReference type="ARBA" id="ARBA00022475"/>
    </source>
</evidence>
<feature type="transmembrane region" description="Helical" evidence="6">
    <location>
        <begin position="160"/>
        <end position="183"/>
    </location>
</feature>
<sequence length="338" mass="36547">MTTNPLFIPVDTYLVDSLPEVWFGVLMFALAMYVALDGLDFGIGMLLPTRESEDEREILLEAFGPIWDANEVWLVAFGTILLAAFPPVYSALLSQNYLLVIAILFVLILRGIAPELREQQDDRTWKRRWDQAFFAGSLLTPFLLGVLVGTWVFGAGALSLPSLFVGLTVVTLSLFAGAVFLALKTTGSLRDEMARYGRLAAGGYLVAVVAVLATAFATNPHGVRSTILSGPVAAIVVTSIVLVAAGVVFSLRGRDRAWFLSTTTVAFLLVAFVGYLLYPVVYPTTGLTLRQAIVSPLALNVTTVLGLPVLVVVLLYFRYLYSVFAGPIEQGDGYGTGH</sequence>
<keyword evidence="5 6" id="KW-0472">Membrane</keyword>
<feature type="transmembrane region" description="Helical" evidence="6">
    <location>
        <begin position="297"/>
        <end position="317"/>
    </location>
</feature>
<feature type="transmembrane region" description="Helical" evidence="6">
    <location>
        <begin position="228"/>
        <end position="251"/>
    </location>
</feature>
<keyword evidence="2" id="KW-1003">Cell membrane</keyword>
<dbReference type="RefSeq" id="WP_246969675.1">
    <property type="nucleotide sequence ID" value="NZ_CP095397.1"/>
</dbReference>
<comment type="caution">
    <text evidence="7">The sequence shown here is derived from an EMBL/GenBank/DDBJ whole genome shotgun (WGS) entry which is preliminary data.</text>
</comment>
<dbReference type="GO" id="GO:0005886">
    <property type="term" value="C:plasma membrane"/>
    <property type="evidence" value="ECO:0007669"/>
    <property type="project" value="UniProtKB-SubCell"/>
</dbReference>
<proteinExistence type="predicted"/>
<feature type="transmembrane region" description="Helical" evidence="6">
    <location>
        <begin position="21"/>
        <end position="47"/>
    </location>
</feature>
<dbReference type="PANTHER" id="PTHR43141">
    <property type="entry name" value="CYTOCHROME BD2 SUBUNIT II"/>
    <property type="match status" value="1"/>
</dbReference>
<dbReference type="AlphaFoldDB" id="A0ABD5P4G7"/>
<organism evidence="7 8">
    <name type="scientific">Natribaculum luteum</name>
    <dbReference type="NCBI Taxonomy" id="1586232"/>
    <lineage>
        <taxon>Archaea</taxon>
        <taxon>Methanobacteriati</taxon>
        <taxon>Methanobacteriota</taxon>
        <taxon>Stenosarchaea group</taxon>
        <taxon>Halobacteria</taxon>
        <taxon>Halobacteriales</taxon>
        <taxon>Natrialbaceae</taxon>
        <taxon>Natribaculum</taxon>
    </lineage>
</organism>
<feature type="transmembrane region" description="Helical" evidence="6">
    <location>
        <begin position="195"/>
        <end position="216"/>
    </location>
</feature>
<keyword evidence="3 6" id="KW-0812">Transmembrane</keyword>
<name>A0ABD5P4G7_9EURY</name>
<dbReference type="Pfam" id="PF02322">
    <property type="entry name" value="Cyt_bd_oxida_II"/>
    <property type="match status" value="1"/>
</dbReference>
<dbReference type="EMBL" id="JBHSDJ010000130">
    <property type="protein sequence ID" value="MFC4249143.1"/>
    <property type="molecule type" value="Genomic_DNA"/>
</dbReference>
<evidence type="ECO:0000313" key="7">
    <source>
        <dbReference type="EMBL" id="MFC4249143.1"/>
    </source>
</evidence>
<feature type="transmembrane region" description="Helical" evidence="6">
    <location>
        <begin position="95"/>
        <end position="113"/>
    </location>
</feature>
<accession>A0ABD5P4G7</accession>
<gene>
    <name evidence="7" type="ORF">ACFOZ7_19790</name>
</gene>
<dbReference type="InterPro" id="IPR003317">
    <property type="entry name" value="Cyt-d_oxidase_su2"/>
</dbReference>
<reference evidence="7 8" key="1">
    <citation type="journal article" date="2014" name="Int. J. Syst. Evol. Microbiol.">
        <title>Complete genome sequence of Corynebacterium casei LMG S-19264T (=DSM 44701T), isolated from a smear-ripened cheese.</title>
        <authorList>
            <consortium name="US DOE Joint Genome Institute (JGI-PGF)"/>
            <person name="Walter F."/>
            <person name="Albersmeier A."/>
            <person name="Kalinowski J."/>
            <person name="Ruckert C."/>
        </authorList>
    </citation>
    <scope>NUCLEOTIDE SEQUENCE [LARGE SCALE GENOMIC DNA]</scope>
    <source>
        <strain evidence="7 8">IBRC-M 10912</strain>
    </source>
</reference>
<evidence type="ECO:0000313" key="8">
    <source>
        <dbReference type="Proteomes" id="UP001595821"/>
    </source>
</evidence>
<keyword evidence="4 6" id="KW-1133">Transmembrane helix</keyword>